<name>A0A9W8LFW1_9FUNG</name>
<dbReference type="AlphaFoldDB" id="A0A9W8LFW1"/>
<evidence type="ECO:0000313" key="1">
    <source>
        <dbReference type="EMBL" id="KAJ2779949.1"/>
    </source>
</evidence>
<dbReference type="Proteomes" id="UP001140172">
    <property type="component" value="Unassembled WGS sequence"/>
</dbReference>
<dbReference type="OrthoDB" id="2124108at2759"/>
<sequence>MSEAGVDDAHGFFQFADFSDSDSDDGLFGKPRDRRISFDATKINYKPKIDTDNWYDRSATTPVAQWLAQHSGLDEITYTVQRLYFTRQYAEAASLCHQASRAFIERHRGSLRMATIREILETGGRAAVRAGDLALAGVFCDMYAECGGMNPGYDRFLAETLWAVGRRELALERCVGYLVQRRQDARVWEMVGRLVAEIGEEGGGPAGGWRRLALAAFFRAHYIIDCCKNWAETGPAVRQKGIQTGELLDGMVGVLRRVVEGCGMLDEEHLWLACKAESATDRSDHEAVVASCAGGLAKSMRWVCDSLALSAPADDDDVDDGERNVEEL</sequence>
<proteinExistence type="predicted"/>
<dbReference type="EMBL" id="JANBUM010000273">
    <property type="protein sequence ID" value="KAJ2779949.1"/>
    <property type="molecule type" value="Genomic_DNA"/>
</dbReference>
<keyword evidence="2" id="KW-1185">Reference proteome</keyword>
<reference evidence="1" key="1">
    <citation type="submission" date="2022-07" db="EMBL/GenBank/DDBJ databases">
        <title>Phylogenomic reconstructions and comparative analyses of Kickxellomycotina fungi.</title>
        <authorList>
            <person name="Reynolds N.K."/>
            <person name="Stajich J.E."/>
            <person name="Barry K."/>
            <person name="Grigoriev I.V."/>
            <person name="Crous P."/>
            <person name="Smith M.E."/>
        </authorList>
    </citation>
    <scope>NUCLEOTIDE SEQUENCE</scope>
    <source>
        <strain evidence="1">BCRC 34489</strain>
    </source>
</reference>
<accession>A0A9W8LFW1</accession>
<organism evidence="1 2">
    <name type="scientific">Coemansia interrupta</name>
    <dbReference type="NCBI Taxonomy" id="1126814"/>
    <lineage>
        <taxon>Eukaryota</taxon>
        <taxon>Fungi</taxon>
        <taxon>Fungi incertae sedis</taxon>
        <taxon>Zoopagomycota</taxon>
        <taxon>Kickxellomycotina</taxon>
        <taxon>Kickxellomycetes</taxon>
        <taxon>Kickxellales</taxon>
        <taxon>Kickxellaceae</taxon>
        <taxon>Coemansia</taxon>
    </lineage>
</organism>
<evidence type="ECO:0000313" key="2">
    <source>
        <dbReference type="Proteomes" id="UP001140172"/>
    </source>
</evidence>
<gene>
    <name evidence="1" type="ORF">GGI15_003712</name>
</gene>
<comment type="caution">
    <text evidence="1">The sequence shown here is derived from an EMBL/GenBank/DDBJ whole genome shotgun (WGS) entry which is preliminary data.</text>
</comment>
<protein>
    <submittedName>
        <fullName evidence="1">Uncharacterized protein</fullName>
    </submittedName>
</protein>